<name>A0ABD8A945_9EURY</name>
<evidence type="ECO:0000256" key="3">
    <source>
        <dbReference type="ARBA" id="ARBA00022475"/>
    </source>
</evidence>
<feature type="transmembrane region" description="Helical" evidence="7">
    <location>
        <begin position="69"/>
        <end position="88"/>
    </location>
</feature>
<dbReference type="SUPFAM" id="SSF161098">
    <property type="entry name" value="MetI-like"/>
    <property type="match status" value="1"/>
</dbReference>
<feature type="transmembrane region" description="Helical" evidence="7">
    <location>
        <begin position="9"/>
        <end position="26"/>
    </location>
</feature>
<evidence type="ECO:0000259" key="8">
    <source>
        <dbReference type="PROSITE" id="PS50928"/>
    </source>
</evidence>
<keyword evidence="5 7" id="KW-1133">Transmembrane helix</keyword>
<dbReference type="GO" id="GO:0005886">
    <property type="term" value="C:plasma membrane"/>
    <property type="evidence" value="ECO:0007669"/>
    <property type="project" value="UniProtKB-SubCell"/>
</dbReference>
<feature type="transmembrane region" description="Helical" evidence="7">
    <location>
        <begin position="277"/>
        <end position="295"/>
    </location>
</feature>
<proteinExistence type="inferred from homology"/>
<dbReference type="InterPro" id="IPR000515">
    <property type="entry name" value="MetI-like"/>
</dbReference>
<evidence type="ECO:0000256" key="4">
    <source>
        <dbReference type="ARBA" id="ARBA00022692"/>
    </source>
</evidence>
<evidence type="ECO:0000313" key="9">
    <source>
        <dbReference type="EMBL" id="WOX55121.1"/>
    </source>
</evidence>
<comment type="subcellular location">
    <subcellularLocation>
        <location evidence="1 7">Cell membrane</location>
        <topology evidence="1 7">Multi-pass membrane protein</topology>
    </subcellularLocation>
</comment>
<keyword evidence="10" id="KW-1185">Reference proteome</keyword>
<keyword evidence="4 7" id="KW-0812">Transmembrane</keyword>
<organism evidence="9 10">
    <name type="scientific">Methanoculleus palmolei</name>
    <dbReference type="NCBI Taxonomy" id="72612"/>
    <lineage>
        <taxon>Archaea</taxon>
        <taxon>Methanobacteriati</taxon>
        <taxon>Methanobacteriota</taxon>
        <taxon>Stenosarchaea group</taxon>
        <taxon>Methanomicrobia</taxon>
        <taxon>Methanomicrobiales</taxon>
        <taxon>Methanomicrobiaceae</taxon>
        <taxon>Methanoculleus</taxon>
    </lineage>
</organism>
<dbReference type="AlphaFoldDB" id="A0ABD8A945"/>
<dbReference type="PROSITE" id="PS50928">
    <property type="entry name" value="ABC_TM1"/>
    <property type="match status" value="1"/>
</dbReference>
<comment type="similarity">
    <text evidence="7">Belongs to the binding-protein-dependent transport system permease family.</text>
</comment>
<accession>A0ABD8A945</accession>
<feature type="transmembrane region" description="Helical" evidence="7">
    <location>
        <begin position="182"/>
        <end position="204"/>
    </location>
</feature>
<keyword evidence="3" id="KW-1003">Cell membrane</keyword>
<evidence type="ECO:0000256" key="7">
    <source>
        <dbReference type="RuleBase" id="RU363032"/>
    </source>
</evidence>
<dbReference type="PANTHER" id="PTHR30151:SF0">
    <property type="entry name" value="ABC TRANSPORTER PERMEASE PROTEIN MJ0413-RELATED"/>
    <property type="match status" value="1"/>
</dbReference>
<gene>
    <name evidence="9" type="ORF">R6Y95_06515</name>
</gene>
<dbReference type="CDD" id="cd06261">
    <property type="entry name" value="TM_PBP2"/>
    <property type="match status" value="1"/>
</dbReference>
<evidence type="ECO:0000256" key="2">
    <source>
        <dbReference type="ARBA" id="ARBA00022448"/>
    </source>
</evidence>
<dbReference type="Gene3D" id="1.10.3720.10">
    <property type="entry name" value="MetI-like"/>
    <property type="match status" value="1"/>
</dbReference>
<keyword evidence="2 7" id="KW-0813">Transport</keyword>
<feature type="transmembrane region" description="Helical" evidence="7">
    <location>
        <begin position="225"/>
        <end position="257"/>
    </location>
</feature>
<feature type="transmembrane region" description="Helical" evidence="7">
    <location>
        <begin position="153"/>
        <end position="176"/>
    </location>
</feature>
<dbReference type="EMBL" id="CP137641">
    <property type="protein sequence ID" value="WOX55121.1"/>
    <property type="molecule type" value="Genomic_DNA"/>
</dbReference>
<feature type="transmembrane region" description="Helical" evidence="7">
    <location>
        <begin position="38"/>
        <end position="57"/>
    </location>
</feature>
<feature type="transmembrane region" description="Helical" evidence="7">
    <location>
        <begin position="121"/>
        <end position="141"/>
    </location>
</feature>
<dbReference type="Pfam" id="PF00528">
    <property type="entry name" value="BPD_transp_1"/>
    <property type="match status" value="1"/>
</dbReference>
<keyword evidence="6 7" id="KW-0472">Membrane</keyword>
<dbReference type="PANTHER" id="PTHR30151">
    <property type="entry name" value="ALKANE SULFONATE ABC TRANSPORTER-RELATED, MEMBRANE SUBUNIT"/>
    <property type="match status" value="1"/>
</dbReference>
<evidence type="ECO:0000256" key="6">
    <source>
        <dbReference type="ARBA" id="ARBA00023136"/>
    </source>
</evidence>
<dbReference type="InterPro" id="IPR035906">
    <property type="entry name" value="MetI-like_sf"/>
</dbReference>
<sequence length="309" mass="33947">MRFSVKHEAGIAGIILLATAVLTIAVPDAPSQAVNSNSAFITVIALLIIFFGALLYLHPKKAQATADIFLIIAVVMFLWEFLLGKLALLDPFIFPGPARVFRVFEIDWQQMLAGVVSSLEILSVGYVIALVTAIPIGLYIGWKKRLFGAAYPIAKAVSPIPPTVYLPYAIVLLPTFAASSTFLIFIGAFWPVLVGSVYGVFSIDPRLINSARILSLPESRMIQRILFPAAMPSIFSGALIALIMSFITLTVAEMIAATSGLGWYIQYHHQFANYDRVIAGMILIMVVVVAVMYLFDRIQAYSLRWQNTQ</sequence>
<evidence type="ECO:0000313" key="10">
    <source>
        <dbReference type="Proteomes" id="UP001626603"/>
    </source>
</evidence>
<protein>
    <submittedName>
        <fullName evidence="9">ABC transporter permease subunit</fullName>
    </submittedName>
</protein>
<reference evidence="9 10" key="1">
    <citation type="submission" date="2023-10" db="EMBL/GenBank/DDBJ databases">
        <title>The complete genome sequence of Methanoculleus palmolei DSM 4273.</title>
        <authorList>
            <person name="Lai S.-J."/>
            <person name="You Y.-T."/>
            <person name="Chen S.-C."/>
        </authorList>
    </citation>
    <scope>NUCLEOTIDE SEQUENCE [LARGE SCALE GENOMIC DNA]</scope>
    <source>
        <strain evidence="9 10">DSM 4273</strain>
    </source>
</reference>
<dbReference type="Proteomes" id="UP001626603">
    <property type="component" value="Chromosome"/>
</dbReference>
<feature type="domain" description="ABC transmembrane type-1" evidence="8">
    <location>
        <begin position="115"/>
        <end position="295"/>
    </location>
</feature>
<evidence type="ECO:0000256" key="5">
    <source>
        <dbReference type="ARBA" id="ARBA00022989"/>
    </source>
</evidence>
<evidence type="ECO:0000256" key="1">
    <source>
        <dbReference type="ARBA" id="ARBA00004651"/>
    </source>
</evidence>